<proteinExistence type="predicted"/>
<dbReference type="PANTHER" id="PTHR12110">
    <property type="entry name" value="HYDROXYPYRUVATE ISOMERASE"/>
    <property type="match status" value="1"/>
</dbReference>
<gene>
    <name evidence="2" type="ORF">N7494_007267</name>
</gene>
<dbReference type="Proteomes" id="UP001220324">
    <property type="component" value="Unassembled WGS sequence"/>
</dbReference>
<name>A0AAD6CSJ4_9EURO</name>
<dbReference type="Pfam" id="PF01261">
    <property type="entry name" value="AP_endonuc_2"/>
    <property type="match status" value="1"/>
</dbReference>
<keyword evidence="3" id="KW-1185">Reference proteome</keyword>
<dbReference type="EMBL" id="JAQIZZ010000006">
    <property type="protein sequence ID" value="KAJ5537788.1"/>
    <property type="molecule type" value="Genomic_DNA"/>
</dbReference>
<sequence length="328" mass="36911">MLSNKLAIAGLSLGQHPSHSLDRKIEAAAQAGYAGIEIVYPDLQTYAELHKLSMLEAAEKTRNLCQSANLEILALAPFENYEGDRSPLADRLEKATRWIEIARTLRAPYLQIPSNYQPDAVGDEDVIISDLRQLAAIGAAEEPVVSIAYEFLSWGTHCSTWETALRYVNAVNRPNFGLCLDTFHIGTKLWGDLFAPSGRFPDSDAALKDSLDRFTAEVPVDKIFFMQLSDAERFDPPFSKDHPWYVEGEAPQFSWSKHGRPFPYEHDLGAYLPMTEIVKAWIVDIGFKGWVSMEIFDRGMKSKDSQPEIAASRGIESWKTLQKRLEEL</sequence>
<dbReference type="PANTHER" id="PTHR12110:SF38">
    <property type="entry name" value="DIOXYGENASE, PUTATIVE (AFU_ORTHOLOGUE AFUA_6G00240)-RELATED"/>
    <property type="match status" value="1"/>
</dbReference>
<dbReference type="InterPro" id="IPR036237">
    <property type="entry name" value="Xyl_isomerase-like_sf"/>
</dbReference>
<evidence type="ECO:0000313" key="2">
    <source>
        <dbReference type="EMBL" id="KAJ5537788.1"/>
    </source>
</evidence>
<dbReference type="InterPro" id="IPR050312">
    <property type="entry name" value="IolE/XylAMocC-like"/>
</dbReference>
<protein>
    <recommendedName>
        <fullName evidence="1">Xylose isomerase-like TIM barrel domain-containing protein</fullName>
    </recommendedName>
</protein>
<evidence type="ECO:0000313" key="3">
    <source>
        <dbReference type="Proteomes" id="UP001220324"/>
    </source>
</evidence>
<comment type="caution">
    <text evidence="2">The sequence shown here is derived from an EMBL/GenBank/DDBJ whole genome shotgun (WGS) entry which is preliminary data.</text>
</comment>
<dbReference type="Gene3D" id="3.20.20.150">
    <property type="entry name" value="Divalent-metal-dependent TIM barrel enzymes"/>
    <property type="match status" value="1"/>
</dbReference>
<dbReference type="SUPFAM" id="SSF51658">
    <property type="entry name" value="Xylose isomerase-like"/>
    <property type="match status" value="1"/>
</dbReference>
<evidence type="ECO:0000259" key="1">
    <source>
        <dbReference type="Pfam" id="PF01261"/>
    </source>
</evidence>
<reference evidence="2 3" key="1">
    <citation type="journal article" date="2023" name="IMA Fungus">
        <title>Comparative genomic study of the Penicillium genus elucidates a diverse pangenome and 15 lateral gene transfer events.</title>
        <authorList>
            <person name="Petersen C."/>
            <person name="Sorensen T."/>
            <person name="Nielsen M.R."/>
            <person name="Sondergaard T.E."/>
            <person name="Sorensen J.L."/>
            <person name="Fitzpatrick D.A."/>
            <person name="Frisvad J.C."/>
            <person name="Nielsen K.L."/>
        </authorList>
    </citation>
    <scope>NUCLEOTIDE SEQUENCE [LARGE SCALE GENOMIC DNA]</scope>
    <source>
        <strain evidence="2 3">IBT 35679</strain>
    </source>
</reference>
<dbReference type="AlphaFoldDB" id="A0AAD6CSJ4"/>
<accession>A0AAD6CSJ4</accession>
<feature type="domain" description="Xylose isomerase-like TIM barrel" evidence="1">
    <location>
        <begin position="25"/>
        <end position="318"/>
    </location>
</feature>
<dbReference type="InterPro" id="IPR013022">
    <property type="entry name" value="Xyl_isomerase-like_TIM-brl"/>
</dbReference>
<organism evidence="2 3">
    <name type="scientific">Penicillium frequentans</name>
    <dbReference type="NCBI Taxonomy" id="3151616"/>
    <lineage>
        <taxon>Eukaryota</taxon>
        <taxon>Fungi</taxon>
        <taxon>Dikarya</taxon>
        <taxon>Ascomycota</taxon>
        <taxon>Pezizomycotina</taxon>
        <taxon>Eurotiomycetes</taxon>
        <taxon>Eurotiomycetidae</taxon>
        <taxon>Eurotiales</taxon>
        <taxon>Aspergillaceae</taxon>
        <taxon>Penicillium</taxon>
    </lineage>
</organism>